<organism evidence="1">
    <name type="scientific">Hyperionvirus sp</name>
    <dbReference type="NCBI Taxonomy" id="2487770"/>
    <lineage>
        <taxon>Viruses</taxon>
        <taxon>Varidnaviria</taxon>
        <taxon>Bamfordvirae</taxon>
        <taxon>Nucleocytoviricota</taxon>
        <taxon>Megaviricetes</taxon>
        <taxon>Imitervirales</taxon>
        <taxon>Mimiviridae</taxon>
        <taxon>Klosneuvirinae</taxon>
    </lineage>
</organism>
<sequence length="416" mass="42831">MAELENENLGGIKGDFTAFKRSGELLNRIGDSVNGLSTKGPYSEVARLMGNNPPPGAIFQGQAVALSGDGQTLAVGSLGSGGGIYVFVNDNGVWAQEVPRLTSASVSGSLGYSVTLSFDGNLLVSGAPSDNGGVGAAVVFQRENGAWMEVAKLVGSGNVGLSLQGTSVAISQNGGTIAIGGPGDNNPKGALWVFVFDGTTWSQDGPKFFGSDGDQAHQGGSVSLSANGTILAEGGYTDYNLRGATWVFKRKGKGRWCQDGKKIFSNDGIGGSKQGYSVSLDALGKLLAVGAPGATSIGAIFIYERTKNRWKQFGNKIRGKKSLKEAAFGSSVSFSGKGNLLAVGAPSFDNFGTTLIFERRGCKYVPIQKVTGSNSATNQGQGTWVSLSSDGKTLAIGGPGTTPGSLQGITWIFSQH</sequence>
<dbReference type="InterPro" id="IPR028994">
    <property type="entry name" value="Integrin_alpha_N"/>
</dbReference>
<protein>
    <submittedName>
        <fullName evidence="1">Uncharacterized protein</fullName>
    </submittedName>
</protein>
<dbReference type="PANTHER" id="PTHR36220">
    <property type="entry name" value="UNNAMED PRODUCT"/>
    <property type="match status" value="1"/>
</dbReference>
<reference evidence="1" key="1">
    <citation type="submission" date="2018-10" db="EMBL/GenBank/DDBJ databases">
        <title>Hidden diversity of soil giant viruses.</title>
        <authorList>
            <person name="Schulz F."/>
            <person name="Alteio L."/>
            <person name="Goudeau D."/>
            <person name="Ryan E.M."/>
            <person name="Malmstrom R.R."/>
            <person name="Blanchard J."/>
            <person name="Woyke T."/>
        </authorList>
    </citation>
    <scope>NUCLEOTIDE SEQUENCE</scope>
    <source>
        <strain evidence="1">HYV1</strain>
    </source>
</reference>
<dbReference type="Gene3D" id="2.130.10.130">
    <property type="entry name" value="Integrin alpha, N-terminal"/>
    <property type="match status" value="2"/>
</dbReference>
<proteinExistence type="predicted"/>
<dbReference type="InterPro" id="IPR011043">
    <property type="entry name" value="Gal_Oxase/kelch_b-propeller"/>
</dbReference>
<dbReference type="EMBL" id="MK072392">
    <property type="protein sequence ID" value="AYV83669.1"/>
    <property type="molecule type" value="Genomic_DNA"/>
</dbReference>
<gene>
    <name evidence="1" type="ORF">Hyperionvirus10_5</name>
</gene>
<dbReference type="InterPro" id="IPR013519">
    <property type="entry name" value="Int_alpha_beta-p"/>
</dbReference>
<evidence type="ECO:0000313" key="1">
    <source>
        <dbReference type="EMBL" id="AYV83669.1"/>
    </source>
</evidence>
<name>A0A3G5AE75_9VIRU</name>
<accession>A0A3G5AE75</accession>
<dbReference type="SUPFAM" id="SSF50965">
    <property type="entry name" value="Galactose oxidase, central domain"/>
    <property type="match status" value="1"/>
</dbReference>
<dbReference type="SMART" id="SM00191">
    <property type="entry name" value="Int_alpha"/>
    <property type="match status" value="4"/>
</dbReference>
<dbReference type="PANTHER" id="PTHR36220:SF1">
    <property type="entry name" value="GAMMA TUBULIN COMPLEX COMPONENT C-TERMINAL DOMAIN-CONTAINING PROTEIN"/>
    <property type="match status" value="1"/>
</dbReference>